<organism evidence="1 2">
    <name type="scientific">Thioalkalivibrio versutus</name>
    <dbReference type="NCBI Taxonomy" id="106634"/>
    <lineage>
        <taxon>Bacteria</taxon>
        <taxon>Pseudomonadati</taxon>
        <taxon>Pseudomonadota</taxon>
        <taxon>Gammaproteobacteria</taxon>
        <taxon>Chromatiales</taxon>
        <taxon>Ectothiorhodospiraceae</taxon>
        <taxon>Thioalkalivibrio</taxon>
    </lineage>
</organism>
<name>A0A0G3G316_9GAMM</name>
<gene>
    <name evidence="1" type="ORF">TVD_05135</name>
</gene>
<evidence type="ECO:0000313" key="2">
    <source>
        <dbReference type="Proteomes" id="UP000064201"/>
    </source>
</evidence>
<dbReference type="KEGG" id="tvr:TVD_05135"/>
<dbReference type="AlphaFoldDB" id="A0A0G3G316"/>
<proteinExistence type="predicted"/>
<accession>A0A0G3G316</accession>
<dbReference type="EMBL" id="CP011367">
    <property type="protein sequence ID" value="AKJ94789.1"/>
    <property type="molecule type" value="Genomic_DNA"/>
</dbReference>
<sequence>MCLSVAYKTAMKGKNGFRLPVSKTFFHQRNSSGSRLHSFETGRKLSHLLFRKPVRQQIIVPLVTVDDTGDTLKSFRMKPKNLAHETRIHSASRPIS</sequence>
<evidence type="ECO:0000313" key="1">
    <source>
        <dbReference type="EMBL" id="AKJ94789.1"/>
    </source>
</evidence>
<dbReference type="Proteomes" id="UP000064201">
    <property type="component" value="Chromosome"/>
</dbReference>
<reference evidence="1 2" key="1">
    <citation type="submission" date="2015-04" db="EMBL/GenBank/DDBJ databases">
        <title>Complete Sequence for the Genome of the Thioalkalivibrio versutus D301.</title>
        <authorList>
            <person name="Mu T."/>
            <person name="Zhou J."/>
            <person name="Xu X."/>
        </authorList>
    </citation>
    <scope>NUCLEOTIDE SEQUENCE [LARGE SCALE GENOMIC DNA]</scope>
    <source>
        <strain evidence="1 2">D301</strain>
    </source>
</reference>
<keyword evidence="2" id="KW-1185">Reference proteome</keyword>
<protein>
    <submittedName>
        <fullName evidence="1">Uncharacterized protein</fullName>
    </submittedName>
</protein>